<dbReference type="GO" id="GO:0004565">
    <property type="term" value="F:beta-galactosidase activity"/>
    <property type="evidence" value="ECO:0007669"/>
    <property type="project" value="UniProtKB-EC"/>
</dbReference>
<dbReference type="SMART" id="SM01038">
    <property type="entry name" value="Bgal_small_N"/>
    <property type="match status" value="1"/>
</dbReference>
<dbReference type="InterPro" id="IPR011013">
    <property type="entry name" value="Gal_mutarotase_sf_dom"/>
</dbReference>
<dbReference type="EC" id="3.2.1.23" evidence="3"/>
<dbReference type="PRINTS" id="PR00132">
    <property type="entry name" value="GLHYDRLASE2"/>
</dbReference>
<keyword evidence="5" id="KW-0326">Glycosidase</keyword>
<dbReference type="InterPro" id="IPR017853">
    <property type="entry name" value="GH"/>
</dbReference>
<dbReference type="Pfam" id="PF00703">
    <property type="entry name" value="Glyco_hydro_2"/>
    <property type="match status" value="1"/>
</dbReference>
<dbReference type="InterPro" id="IPR008979">
    <property type="entry name" value="Galactose-bd-like_sf"/>
</dbReference>
<dbReference type="RefSeq" id="WP_089813711.1">
    <property type="nucleotide sequence ID" value="NZ_FOZK01000001.1"/>
</dbReference>
<comment type="catalytic activity">
    <reaction evidence="1">
        <text>Hydrolysis of terminal non-reducing beta-D-galactose residues in beta-D-galactosides.</text>
        <dbReference type="EC" id="3.2.1.23"/>
    </reaction>
</comment>
<reference evidence="8 9" key="1">
    <citation type="submission" date="2016-10" db="EMBL/GenBank/DDBJ databases">
        <authorList>
            <person name="de Groot N.N."/>
        </authorList>
    </citation>
    <scope>NUCLEOTIDE SEQUENCE [LARGE SCALE GENOMIC DNA]</scope>
    <source>
        <strain evidence="8 9">CGMCC 1.10457</strain>
    </source>
</reference>
<dbReference type="InterPro" id="IPR013783">
    <property type="entry name" value="Ig-like_fold"/>
</dbReference>
<dbReference type="EMBL" id="FOZK01000001">
    <property type="protein sequence ID" value="SFR89164.1"/>
    <property type="molecule type" value="Genomic_DNA"/>
</dbReference>
<dbReference type="InterPro" id="IPR032312">
    <property type="entry name" value="LacZ_4"/>
</dbReference>
<dbReference type="Pfam" id="PF16353">
    <property type="entry name" value="LacZ_4"/>
    <property type="match status" value="1"/>
</dbReference>
<keyword evidence="9" id="KW-1185">Reference proteome</keyword>
<dbReference type="GO" id="GO:0009341">
    <property type="term" value="C:beta-galactosidase complex"/>
    <property type="evidence" value="ECO:0007669"/>
    <property type="project" value="InterPro"/>
</dbReference>
<dbReference type="InterPro" id="IPR006103">
    <property type="entry name" value="Glyco_hydro_2_cat"/>
</dbReference>
<dbReference type="GO" id="GO:0030246">
    <property type="term" value="F:carbohydrate binding"/>
    <property type="evidence" value="ECO:0007669"/>
    <property type="project" value="InterPro"/>
</dbReference>
<dbReference type="InterPro" id="IPR006102">
    <property type="entry name" value="Ig-like_GH2"/>
</dbReference>
<dbReference type="InterPro" id="IPR023230">
    <property type="entry name" value="Glyco_hydro_2_CS"/>
</dbReference>
<dbReference type="InterPro" id="IPR023232">
    <property type="entry name" value="Glyco_hydro_2_AS"/>
</dbReference>
<evidence type="ECO:0000256" key="6">
    <source>
        <dbReference type="ARBA" id="ARBA00032230"/>
    </source>
</evidence>
<evidence type="ECO:0000256" key="5">
    <source>
        <dbReference type="ARBA" id="ARBA00023295"/>
    </source>
</evidence>
<dbReference type="SUPFAM" id="SSF49303">
    <property type="entry name" value="beta-Galactosidase/glucuronidase domain"/>
    <property type="match status" value="2"/>
</dbReference>
<dbReference type="FunFam" id="3.20.20.80:FF:000018">
    <property type="entry name" value="Beta-galactosidase"/>
    <property type="match status" value="1"/>
</dbReference>
<dbReference type="PROSITE" id="PS00719">
    <property type="entry name" value="GLYCOSYL_HYDROL_F2_1"/>
    <property type="match status" value="1"/>
</dbReference>
<dbReference type="PANTHER" id="PTHR46323">
    <property type="entry name" value="BETA-GALACTOSIDASE"/>
    <property type="match status" value="1"/>
</dbReference>
<dbReference type="STRING" id="767519.SAMN05216559_0587"/>
<feature type="domain" description="Beta galactosidase small chain/" evidence="7">
    <location>
        <begin position="742"/>
        <end position="1045"/>
    </location>
</feature>
<dbReference type="InterPro" id="IPR050347">
    <property type="entry name" value="Bact_Beta-galactosidase"/>
</dbReference>
<evidence type="ECO:0000256" key="4">
    <source>
        <dbReference type="ARBA" id="ARBA00022801"/>
    </source>
</evidence>
<dbReference type="InterPro" id="IPR004199">
    <property type="entry name" value="B-gal_small/dom_5"/>
</dbReference>
<organism evidence="8 9">
    <name type="scientific">Halomicrobium zhouii</name>
    <dbReference type="NCBI Taxonomy" id="767519"/>
    <lineage>
        <taxon>Archaea</taxon>
        <taxon>Methanobacteriati</taxon>
        <taxon>Methanobacteriota</taxon>
        <taxon>Stenosarchaea group</taxon>
        <taxon>Halobacteria</taxon>
        <taxon>Halobacteriales</taxon>
        <taxon>Haloarculaceae</taxon>
        <taxon>Halomicrobium</taxon>
    </lineage>
</organism>
<dbReference type="OrthoDB" id="38162at2157"/>
<dbReference type="Pfam" id="PF02836">
    <property type="entry name" value="Glyco_hydro_2_C"/>
    <property type="match status" value="1"/>
</dbReference>
<name>A0A1I6KDD2_9EURY</name>
<evidence type="ECO:0000256" key="3">
    <source>
        <dbReference type="ARBA" id="ARBA00012756"/>
    </source>
</evidence>
<accession>A0A1I6KDD2</accession>
<dbReference type="InterPro" id="IPR006104">
    <property type="entry name" value="Glyco_hydro_2_N"/>
</dbReference>
<dbReference type="Gene3D" id="2.70.98.10">
    <property type="match status" value="1"/>
</dbReference>
<protein>
    <recommendedName>
        <fullName evidence="3">beta-galactosidase</fullName>
        <ecNumber evidence="3">3.2.1.23</ecNumber>
    </recommendedName>
    <alternativeName>
        <fullName evidence="6">Lactase</fullName>
    </alternativeName>
</protein>
<dbReference type="AlphaFoldDB" id="A0A1I6KDD2"/>
<proteinExistence type="inferred from homology"/>
<dbReference type="Proteomes" id="UP000199062">
    <property type="component" value="Unassembled WGS sequence"/>
</dbReference>
<dbReference type="SUPFAM" id="SSF51445">
    <property type="entry name" value="(Trans)glycosidases"/>
    <property type="match status" value="1"/>
</dbReference>
<evidence type="ECO:0000256" key="2">
    <source>
        <dbReference type="ARBA" id="ARBA00007401"/>
    </source>
</evidence>
<dbReference type="Pfam" id="PF02837">
    <property type="entry name" value="Glyco_hydro_2_N"/>
    <property type="match status" value="1"/>
</dbReference>
<dbReference type="PROSITE" id="PS00608">
    <property type="entry name" value="GLYCOSYL_HYDROL_F2_2"/>
    <property type="match status" value="1"/>
</dbReference>
<dbReference type="InterPro" id="IPR036156">
    <property type="entry name" value="Beta-gal/glucu_dom_sf"/>
</dbReference>
<evidence type="ECO:0000313" key="8">
    <source>
        <dbReference type="EMBL" id="SFR89164.1"/>
    </source>
</evidence>
<dbReference type="Gene3D" id="2.60.40.10">
    <property type="entry name" value="Immunoglobulins"/>
    <property type="match status" value="2"/>
</dbReference>
<dbReference type="Pfam" id="PF02929">
    <property type="entry name" value="Bgal_small_N"/>
    <property type="match status" value="1"/>
</dbReference>
<dbReference type="SUPFAM" id="SSF49785">
    <property type="entry name" value="Galactose-binding domain-like"/>
    <property type="match status" value="1"/>
</dbReference>
<dbReference type="Gene3D" id="2.60.120.260">
    <property type="entry name" value="Galactose-binding domain-like"/>
    <property type="match status" value="1"/>
</dbReference>
<evidence type="ECO:0000313" key="9">
    <source>
        <dbReference type="Proteomes" id="UP000199062"/>
    </source>
</evidence>
<evidence type="ECO:0000256" key="1">
    <source>
        <dbReference type="ARBA" id="ARBA00001412"/>
    </source>
</evidence>
<dbReference type="Gene3D" id="3.20.20.80">
    <property type="entry name" value="Glycosidases"/>
    <property type="match status" value="1"/>
</dbReference>
<dbReference type="InterPro" id="IPR014718">
    <property type="entry name" value="GH-type_carb-bd"/>
</dbReference>
<gene>
    <name evidence="8" type="ORF">SAMN05216559_0587</name>
</gene>
<comment type="similarity">
    <text evidence="2">Belongs to the glycosyl hydrolase 2 family.</text>
</comment>
<evidence type="ECO:0000259" key="7">
    <source>
        <dbReference type="SMART" id="SM01038"/>
    </source>
</evidence>
<sequence length="1049" mass="116432">MDDWLDPQTVGRNRLAPHVDVLPYEDPETARGRERTRSPWIRSLDGEWAFDLAATPADAPEGFQDPAFDAGDWDGIDVPRNWQTAGYGDPHYTNVVYPFPLDPPNVPTENPTASYRRTFHVDEDWDGRQVRLHFEGVDSAFHLWVNGERVGYSEGARLPSEFDVTEHVEPGENTVAVRVYKWTNGSYVEDQDMWWLSGIFREVYAYAVPETHVADVDVRTDLDAEYQDAHLTAAVDVANVGTADATRTVAATLRDEDGGVVAELESATEVAAGDTATVTLETDVDDPETWTAETPTCYALEVALVDASDEGNGERTDGEVTEVVAETVGFREVEITDGQFLVNGEAVTIRGVNRHDFHPDRGRHVPVESMREDVELMKRHNINAVRTAHYPNDSRFYDLCDEYGLYVVDETDLECHGMELARETPHISDADEWEDTYVDRMVRMVERDKNHPSVVVWSLGNESGFGSNHVTMAEETRERDPTRPIHYEPDEEQVVSDVVGPMYPPWDQLEEWAAEDDYDHPVILCEYAHAMGNGPGNLREYWDAFYEHDRLQGGFVWDWLDQGLRQTTAAGEEWFAYGGDFGDEPNDANFNINGLVFPDRTPSPGLTEYKKVIEPVTFEPSDLNGGEVVVENRYDFRDLDHLRATWRVEADGELLESGAVDLPDVAAGERATLPVPVAPERLDDDAENLLTVEARLGGETRWAPAGHTVATGQFELPDGEPSAPSPGASAPLGCETTDDGIVVSNGEFELTFDDTRGVVESLSYRGREVVSSGPRAGLWRAPTDNDEGLPLSRTLLSRLREAHENGERLTHDDVRTIGFAQLWREHGLDDLEFRTDEVSHEVRGEDAVEITVEGRLAPPIFDHGFATAQVYTVRDTGAVEIRTRIEPEGDLSLLPSLPRVGLDLTLDGEFDHVTWYGRGPGESYVDSKEAALVGRYDGAVAELHTPYVRPQANGTRTDVRWATFTDDGGVGIAVTGESLLDVTAHDYARADLAAAAHDHELPTRDEISVSLDHAHCGLGTGSCGPPTLEQYRVDPGVYEFGVEIRPFVG</sequence>
<dbReference type="SUPFAM" id="SSF74650">
    <property type="entry name" value="Galactose mutarotase-like"/>
    <property type="match status" value="1"/>
</dbReference>
<dbReference type="PANTHER" id="PTHR46323:SF2">
    <property type="entry name" value="BETA-GALACTOSIDASE"/>
    <property type="match status" value="1"/>
</dbReference>
<keyword evidence="4" id="KW-0378">Hydrolase</keyword>
<dbReference type="InterPro" id="IPR006101">
    <property type="entry name" value="Glyco_hydro_2"/>
</dbReference>
<dbReference type="GO" id="GO:0005990">
    <property type="term" value="P:lactose catabolic process"/>
    <property type="evidence" value="ECO:0007669"/>
    <property type="project" value="TreeGrafter"/>
</dbReference>